<name>A0A9Q3DFT8_9BASI</name>
<dbReference type="Pfam" id="PF20152">
    <property type="entry name" value="DUF6534"/>
    <property type="match status" value="1"/>
</dbReference>
<gene>
    <name evidence="3" type="ORF">O181_041960</name>
</gene>
<feature type="transmembrane region" description="Helical" evidence="1">
    <location>
        <begin position="48"/>
        <end position="73"/>
    </location>
</feature>
<keyword evidence="1" id="KW-1133">Transmembrane helix</keyword>
<dbReference type="EMBL" id="AVOT02016722">
    <property type="protein sequence ID" value="MBW0502245.1"/>
    <property type="molecule type" value="Genomic_DNA"/>
</dbReference>
<proteinExistence type="predicted"/>
<feature type="transmembrane region" description="Helical" evidence="1">
    <location>
        <begin position="153"/>
        <end position="180"/>
    </location>
</feature>
<sequence>MLLAPVLEELTTPFIVGTAFSTFLFGITLAQTYTYFTTFRKDQPVYRWAVIGLLVVDILQTICCEITLWLWFVVDYGATTSALRFPWSFALSPLLCGIATFVVQLFYAYRIYLLANGNRILPLLIAFGSLLQFAWAVGATAQAFMKPFSSFHIWSYGVVLWLGGAAAVDLVITISLLLIFKKSKKGFQKTNNLLDRLIALTVKTNGITFTVAVLDLIFFSMFNNASHAAPNLCLVKLYFNSLLVSLNSRESLAENFGGSKTIHPIRQQEHNPAQKVTFAGLEAKSPDFYDIEKDDKSNGVYVYTTASLTTDHVKVTECQNELRRFSMGGMRADRNNGFTTNIVGGYKEKTIA</sequence>
<accession>A0A9Q3DFT8</accession>
<evidence type="ECO:0000313" key="4">
    <source>
        <dbReference type="Proteomes" id="UP000765509"/>
    </source>
</evidence>
<keyword evidence="1" id="KW-0472">Membrane</keyword>
<dbReference type="PANTHER" id="PTHR40465:SF1">
    <property type="entry name" value="DUF6534 DOMAIN-CONTAINING PROTEIN"/>
    <property type="match status" value="1"/>
</dbReference>
<dbReference type="PANTHER" id="PTHR40465">
    <property type="entry name" value="CHROMOSOME 1, WHOLE GENOME SHOTGUN SEQUENCE"/>
    <property type="match status" value="1"/>
</dbReference>
<feature type="domain" description="DUF6534" evidence="2">
    <location>
        <begin position="165"/>
        <end position="251"/>
    </location>
</feature>
<evidence type="ECO:0000313" key="3">
    <source>
        <dbReference type="EMBL" id="MBW0502245.1"/>
    </source>
</evidence>
<dbReference type="InterPro" id="IPR045339">
    <property type="entry name" value="DUF6534"/>
</dbReference>
<protein>
    <recommendedName>
        <fullName evidence="2">DUF6534 domain-containing protein</fullName>
    </recommendedName>
</protein>
<evidence type="ECO:0000259" key="2">
    <source>
        <dbReference type="Pfam" id="PF20152"/>
    </source>
</evidence>
<dbReference type="Proteomes" id="UP000765509">
    <property type="component" value="Unassembled WGS sequence"/>
</dbReference>
<evidence type="ECO:0000256" key="1">
    <source>
        <dbReference type="SAM" id="Phobius"/>
    </source>
</evidence>
<dbReference type="AlphaFoldDB" id="A0A9Q3DFT8"/>
<feature type="transmembrane region" description="Helical" evidence="1">
    <location>
        <begin position="85"/>
        <end position="108"/>
    </location>
</feature>
<feature type="transmembrane region" description="Helical" evidence="1">
    <location>
        <begin position="120"/>
        <end position="141"/>
    </location>
</feature>
<comment type="caution">
    <text evidence="3">The sequence shown here is derived from an EMBL/GenBank/DDBJ whole genome shotgun (WGS) entry which is preliminary data.</text>
</comment>
<feature type="transmembrane region" description="Helical" evidence="1">
    <location>
        <begin position="12"/>
        <end position="36"/>
    </location>
</feature>
<reference evidence="3" key="1">
    <citation type="submission" date="2021-03" db="EMBL/GenBank/DDBJ databases">
        <title>Draft genome sequence of rust myrtle Austropuccinia psidii MF-1, a brazilian biotype.</title>
        <authorList>
            <person name="Quecine M.C."/>
            <person name="Pachon D.M.R."/>
            <person name="Bonatelli M.L."/>
            <person name="Correr F.H."/>
            <person name="Franceschini L.M."/>
            <person name="Leite T.F."/>
            <person name="Margarido G.R.A."/>
            <person name="Almeida C.A."/>
            <person name="Ferrarezi J.A."/>
            <person name="Labate C.A."/>
        </authorList>
    </citation>
    <scope>NUCLEOTIDE SEQUENCE</scope>
    <source>
        <strain evidence="3">MF-1</strain>
    </source>
</reference>
<feature type="transmembrane region" description="Helical" evidence="1">
    <location>
        <begin position="200"/>
        <end position="222"/>
    </location>
</feature>
<keyword evidence="1" id="KW-0812">Transmembrane</keyword>
<organism evidence="3 4">
    <name type="scientific">Austropuccinia psidii MF-1</name>
    <dbReference type="NCBI Taxonomy" id="1389203"/>
    <lineage>
        <taxon>Eukaryota</taxon>
        <taxon>Fungi</taxon>
        <taxon>Dikarya</taxon>
        <taxon>Basidiomycota</taxon>
        <taxon>Pucciniomycotina</taxon>
        <taxon>Pucciniomycetes</taxon>
        <taxon>Pucciniales</taxon>
        <taxon>Sphaerophragmiaceae</taxon>
        <taxon>Austropuccinia</taxon>
    </lineage>
</organism>
<dbReference type="OrthoDB" id="2535105at2759"/>
<keyword evidence="4" id="KW-1185">Reference proteome</keyword>